<dbReference type="GO" id="GO:0016757">
    <property type="term" value="F:glycosyltransferase activity"/>
    <property type="evidence" value="ECO:0007669"/>
    <property type="project" value="InterPro"/>
</dbReference>
<organism evidence="5 6">
    <name type="scientific">Rhodoblastus sphagnicola</name>
    <dbReference type="NCBI Taxonomy" id="333368"/>
    <lineage>
        <taxon>Bacteria</taxon>
        <taxon>Pseudomonadati</taxon>
        <taxon>Pseudomonadota</taxon>
        <taxon>Alphaproteobacteria</taxon>
        <taxon>Hyphomicrobiales</taxon>
        <taxon>Rhodoblastaceae</taxon>
        <taxon>Rhodoblastus</taxon>
    </lineage>
</organism>
<dbReference type="Pfam" id="PF12000">
    <property type="entry name" value="Glyco_trans_4_3"/>
    <property type="match status" value="1"/>
</dbReference>
<dbReference type="SUPFAM" id="SSF53756">
    <property type="entry name" value="UDP-Glycosyltransferase/glycogen phosphorylase"/>
    <property type="match status" value="1"/>
</dbReference>
<accession>A0A2S6MVS2</accession>
<dbReference type="EMBL" id="NHSJ01000134">
    <property type="protein sequence ID" value="PPQ26449.1"/>
    <property type="molecule type" value="Genomic_DNA"/>
</dbReference>
<dbReference type="Pfam" id="PF00534">
    <property type="entry name" value="Glycos_transf_1"/>
    <property type="match status" value="1"/>
</dbReference>
<feature type="domain" description="Glycosyl transferase family 4" evidence="4">
    <location>
        <begin position="26"/>
        <end position="190"/>
    </location>
</feature>
<feature type="region of interest" description="Disordered" evidence="2">
    <location>
        <begin position="401"/>
        <end position="446"/>
    </location>
</feature>
<sequence length="446" mass="49101">MQILFVHNNFPAQFRGLAGELARSPDHRVVAVGSQTAQDIPGVELLRYRMPFFNVSQTHPFARRLDVEGRRATQILYVLSELRAKGFVPDLIVGHCGWGETLPLRAFFPSAKIAVYCEFYYRPEGQDIHFDPEDPKFGVDGVVTLHCKNAATLLSLVDADLGLSPTSWQKQTYPTEFHSKIQVVHEGVDGEQLQPDANAQFELPGGRVLHRGDEIVTFIARNLEPMRGYHVFMRALPSILAARPNAHAVIIGGDDVSYGASPEEGKSWKSIYLDEVAGQLDLSRVHFLPPQPYDRFVELLKTTTVHVYLTFPFVLSWSMIEAMALGCVVVGSDTPPVREAITDGVDGLLTPFHDPVALAEKVTRILAAPGEYAELGTAARETALARYDRKDCLRQAMQILGLPSAAPEPSPPGDGIEASERPEDRTAPFIVRRGRSAPGATQEDVG</sequence>
<keyword evidence="6" id="KW-1185">Reference proteome</keyword>
<dbReference type="Proteomes" id="UP000239089">
    <property type="component" value="Unassembled WGS sequence"/>
</dbReference>
<comment type="caution">
    <text evidence="5">The sequence shown here is derived from an EMBL/GenBank/DDBJ whole genome shotgun (WGS) entry which is preliminary data.</text>
</comment>
<proteinExistence type="predicted"/>
<gene>
    <name evidence="5" type="ORF">CCR94_22760</name>
</gene>
<dbReference type="RefSeq" id="WP_104510567.1">
    <property type="nucleotide sequence ID" value="NZ_JACIGC010000006.1"/>
</dbReference>
<dbReference type="GO" id="GO:0009103">
    <property type="term" value="P:lipopolysaccharide biosynthetic process"/>
    <property type="evidence" value="ECO:0007669"/>
    <property type="project" value="TreeGrafter"/>
</dbReference>
<dbReference type="InterPro" id="IPR001296">
    <property type="entry name" value="Glyco_trans_1"/>
</dbReference>
<evidence type="ECO:0000256" key="2">
    <source>
        <dbReference type="SAM" id="MobiDB-lite"/>
    </source>
</evidence>
<evidence type="ECO:0000256" key="1">
    <source>
        <dbReference type="ARBA" id="ARBA00022679"/>
    </source>
</evidence>
<keyword evidence="1 5" id="KW-0808">Transferase</keyword>
<evidence type="ECO:0000259" key="4">
    <source>
        <dbReference type="Pfam" id="PF12000"/>
    </source>
</evidence>
<feature type="domain" description="Glycosyl transferase family 1" evidence="3">
    <location>
        <begin position="210"/>
        <end position="381"/>
    </location>
</feature>
<protein>
    <submittedName>
        <fullName evidence="5">Glycosyl transferase family 1</fullName>
    </submittedName>
</protein>
<evidence type="ECO:0000313" key="6">
    <source>
        <dbReference type="Proteomes" id="UP000239089"/>
    </source>
</evidence>
<dbReference type="Gene3D" id="3.40.50.2000">
    <property type="entry name" value="Glycogen Phosphorylase B"/>
    <property type="match status" value="1"/>
</dbReference>
<evidence type="ECO:0000259" key="3">
    <source>
        <dbReference type="Pfam" id="PF00534"/>
    </source>
</evidence>
<evidence type="ECO:0000313" key="5">
    <source>
        <dbReference type="EMBL" id="PPQ26449.1"/>
    </source>
</evidence>
<name>A0A2S6MVS2_9HYPH</name>
<dbReference type="InterPro" id="IPR022623">
    <property type="entry name" value="Glyco_trans_4"/>
</dbReference>
<dbReference type="AlphaFoldDB" id="A0A2S6MVS2"/>
<dbReference type="PANTHER" id="PTHR46401:SF2">
    <property type="entry name" value="GLYCOSYLTRANSFERASE WBBK-RELATED"/>
    <property type="match status" value="1"/>
</dbReference>
<dbReference type="PANTHER" id="PTHR46401">
    <property type="entry name" value="GLYCOSYLTRANSFERASE WBBK-RELATED"/>
    <property type="match status" value="1"/>
</dbReference>
<dbReference type="OrthoDB" id="9793726at2"/>
<reference evidence="5 6" key="1">
    <citation type="journal article" date="2018" name="Arch. Microbiol.">
        <title>New insights into the metabolic potential of the phototrophic purple bacterium Rhodopila globiformis DSM 161(T) from its draft genome sequence and evidence for a vanadium-dependent nitrogenase.</title>
        <authorList>
            <person name="Imhoff J.F."/>
            <person name="Rahn T."/>
            <person name="Kunzel S."/>
            <person name="Neulinger S.C."/>
        </authorList>
    </citation>
    <scope>NUCLEOTIDE SEQUENCE [LARGE SCALE GENOMIC DNA]</scope>
    <source>
        <strain evidence="5 6">DSM 16996</strain>
    </source>
</reference>